<keyword evidence="7" id="KW-0812">Transmembrane</keyword>
<dbReference type="Pfam" id="PF25057">
    <property type="entry name" value="CUT_N"/>
    <property type="match status" value="1"/>
</dbReference>
<dbReference type="PANTHER" id="PTHR22907:SF46">
    <property type="entry name" value="ZP DOMAIN-CONTAINING PROTEIN"/>
    <property type="match status" value="1"/>
</dbReference>
<dbReference type="InterPro" id="IPR049883">
    <property type="entry name" value="NOTCH1_EGF-like"/>
</dbReference>
<keyword evidence="1" id="KW-0193">Cuticle</keyword>
<dbReference type="Pfam" id="PF00100">
    <property type="entry name" value="Zona_pellucida"/>
    <property type="match status" value="1"/>
</dbReference>
<feature type="domain" description="EGF-like" evidence="8">
    <location>
        <begin position="47"/>
        <end position="87"/>
    </location>
</feature>
<dbReference type="Gene3D" id="2.10.25.10">
    <property type="entry name" value="Laminin"/>
    <property type="match status" value="1"/>
</dbReference>
<dbReference type="InterPro" id="IPR009030">
    <property type="entry name" value="Growth_fac_rcpt_cys_sf"/>
</dbReference>
<gene>
    <name evidence="10" type="ORF">L596_024485</name>
</gene>
<accession>A0A4U5MH66</accession>
<feature type="domain" description="ZP" evidence="9">
    <location>
        <begin position="113"/>
        <end position="367"/>
    </location>
</feature>
<dbReference type="InterPro" id="IPR001507">
    <property type="entry name" value="ZP_dom"/>
</dbReference>
<evidence type="ECO:0008006" key="12">
    <source>
        <dbReference type="Google" id="ProtNLM"/>
    </source>
</evidence>
<evidence type="ECO:0000256" key="2">
    <source>
        <dbReference type="ARBA" id="ARBA00022536"/>
    </source>
</evidence>
<evidence type="ECO:0000256" key="3">
    <source>
        <dbReference type="ARBA" id="ARBA00022729"/>
    </source>
</evidence>
<dbReference type="EMBL" id="AZBU02000008">
    <property type="protein sequence ID" value="TKR68512.1"/>
    <property type="molecule type" value="Genomic_DNA"/>
</dbReference>
<dbReference type="GO" id="GO:0042302">
    <property type="term" value="F:structural constituent of cuticle"/>
    <property type="evidence" value="ECO:0007669"/>
    <property type="project" value="UniProtKB-KW"/>
</dbReference>
<proteinExistence type="predicted"/>
<keyword evidence="5" id="KW-1015">Disulfide bond</keyword>
<dbReference type="Pfam" id="PF07645">
    <property type="entry name" value="EGF_CA"/>
    <property type="match status" value="1"/>
</dbReference>
<keyword evidence="2 6" id="KW-0245">EGF-like domain</keyword>
<dbReference type="InterPro" id="IPR000152">
    <property type="entry name" value="EGF-type_Asp/Asn_hydroxyl_site"/>
</dbReference>
<dbReference type="PROSITE" id="PS00010">
    <property type="entry name" value="ASX_HYDROXYL"/>
    <property type="match status" value="1"/>
</dbReference>
<dbReference type="SMART" id="SM00179">
    <property type="entry name" value="EGF_CA"/>
    <property type="match status" value="1"/>
</dbReference>
<keyword evidence="7" id="KW-1133">Transmembrane helix</keyword>
<evidence type="ECO:0000256" key="4">
    <source>
        <dbReference type="ARBA" id="ARBA00022737"/>
    </source>
</evidence>
<keyword evidence="3" id="KW-0732">Signal</keyword>
<dbReference type="PROSITE" id="PS01186">
    <property type="entry name" value="EGF_2"/>
    <property type="match status" value="1"/>
</dbReference>
<evidence type="ECO:0000256" key="1">
    <source>
        <dbReference type="ARBA" id="ARBA00022460"/>
    </source>
</evidence>
<evidence type="ECO:0000256" key="5">
    <source>
        <dbReference type="ARBA" id="ARBA00023157"/>
    </source>
</evidence>
<evidence type="ECO:0000259" key="9">
    <source>
        <dbReference type="PROSITE" id="PS51034"/>
    </source>
</evidence>
<keyword evidence="11" id="KW-1185">Reference proteome</keyword>
<dbReference type="PANTHER" id="PTHR22907">
    <property type="entry name" value="GH04558P"/>
    <property type="match status" value="1"/>
</dbReference>
<evidence type="ECO:0000256" key="6">
    <source>
        <dbReference type="PROSITE-ProRule" id="PRU00076"/>
    </source>
</evidence>
<evidence type="ECO:0000259" key="8">
    <source>
        <dbReference type="PROSITE" id="PS50026"/>
    </source>
</evidence>
<name>A0A4U5MH66_STECR</name>
<dbReference type="InterPro" id="IPR000742">
    <property type="entry name" value="EGF"/>
</dbReference>
<reference evidence="10 11" key="1">
    <citation type="journal article" date="2015" name="Genome Biol.">
        <title>Comparative genomics of Steinernema reveals deeply conserved gene regulatory networks.</title>
        <authorList>
            <person name="Dillman A.R."/>
            <person name="Macchietto M."/>
            <person name="Porter C.F."/>
            <person name="Rogers A."/>
            <person name="Williams B."/>
            <person name="Antoshechkin I."/>
            <person name="Lee M.M."/>
            <person name="Goodwin Z."/>
            <person name="Lu X."/>
            <person name="Lewis E.E."/>
            <person name="Goodrich-Blair H."/>
            <person name="Stock S.P."/>
            <person name="Adams B.J."/>
            <person name="Sternberg P.W."/>
            <person name="Mortazavi A."/>
        </authorList>
    </citation>
    <scope>NUCLEOTIDE SEQUENCE [LARGE SCALE GENOMIC DNA]</scope>
    <source>
        <strain evidence="10 11">ALL</strain>
    </source>
</reference>
<sequence>MWQSPDPSNPISAGKCHHPCPLDSECILGTCKCAPGFIASLNGDCEDINECELESNKCHSFSLCHNVPGSYLCKCPKGYEGDGKECLPDDMIAGLHGINLWLNFEKYVIRLVLCLDEGIRLVFPNNTFDGRVYVRGQNENPYCSESFDTVDSFSLKIDQNSILIPFQHCDFRMEPNDTISTTVIFQRHPMFVTVASDAYDLRCQYPIIERTLLSHYNVTELTTEETIIQKGPEPRCDLTVENENEITVDKATVGQMLKLSLSVTPNGSLNFNVRSENLTAETYSILPRNCFAINLETSERYSLTDAAGCAIDTELFPEWTRVAPYMVKASFRTFKWPDSSMIRFQCDCSACIGDCPAVNCKRRRQAILRRRSQIRFVRRPQRIDSSLSASAEADLENPKVDAIGRRPAFTAVVQVREEEEERRALRQMEKWMSQGLNPRVEANVLRGNIEDLICFGNDWVWFTAFSIASSFGLNAILLFFYHRRRISQSITVIRPCQDSLSISTHISSYLRF</sequence>
<keyword evidence="4" id="KW-0677">Repeat</keyword>
<dbReference type="Proteomes" id="UP000298663">
    <property type="component" value="Unassembled WGS sequence"/>
</dbReference>
<dbReference type="InterPro" id="IPR001881">
    <property type="entry name" value="EGF-like_Ca-bd_dom"/>
</dbReference>
<dbReference type="GO" id="GO:0005509">
    <property type="term" value="F:calcium ion binding"/>
    <property type="evidence" value="ECO:0007669"/>
    <property type="project" value="InterPro"/>
</dbReference>
<protein>
    <recommendedName>
        <fullName evidence="12">ZP domain-containing protein</fullName>
    </recommendedName>
</protein>
<dbReference type="InterPro" id="IPR051962">
    <property type="entry name" value="Cuticlin"/>
</dbReference>
<comment type="caution">
    <text evidence="6">Lacks conserved residue(s) required for the propagation of feature annotation.</text>
</comment>
<evidence type="ECO:0000313" key="10">
    <source>
        <dbReference type="EMBL" id="TKR68512.1"/>
    </source>
</evidence>
<dbReference type="SUPFAM" id="SSF57184">
    <property type="entry name" value="Growth factor receptor domain"/>
    <property type="match status" value="1"/>
</dbReference>
<dbReference type="PROSITE" id="PS01187">
    <property type="entry name" value="EGF_CA"/>
    <property type="match status" value="1"/>
</dbReference>
<dbReference type="CDD" id="cd00054">
    <property type="entry name" value="EGF_CA"/>
    <property type="match status" value="1"/>
</dbReference>
<dbReference type="InterPro" id="IPR056953">
    <property type="entry name" value="CUT_N"/>
</dbReference>
<dbReference type="PROSITE" id="PS51034">
    <property type="entry name" value="ZP_2"/>
    <property type="match status" value="1"/>
</dbReference>
<dbReference type="SMART" id="SM00181">
    <property type="entry name" value="EGF"/>
    <property type="match status" value="2"/>
</dbReference>
<comment type="caution">
    <text evidence="10">The sequence shown here is derived from an EMBL/GenBank/DDBJ whole genome shotgun (WGS) entry which is preliminary data.</text>
</comment>
<reference evidence="10 11" key="2">
    <citation type="journal article" date="2019" name="G3 (Bethesda)">
        <title>Hybrid Assembly of the Genome of the Entomopathogenic Nematode Steinernema carpocapsae Identifies the X-Chromosome.</title>
        <authorList>
            <person name="Serra L."/>
            <person name="Macchietto M."/>
            <person name="Macias-Munoz A."/>
            <person name="McGill C.J."/>
            <person name="Rodriguez I.M."/>
            <person name="Rodriguez B."/>
            <person name="Murad R."/>
            <person name="Mortazavi A."/>
        </authorList>
    </citation>
    <scope>NUCLEOTIDE SEQUENCE [LARGE SCALE GENOMIC DNA]</scope>
    <source>
        <strain evidence="10 11">ALL</strain>
    </source>
</reference>
<evidence type="ECO:0000313" key="11">
    <source>
        <dbReference type="Proteomes" id="UP000298663"/>
    </source>
</evidence>
<feature type="transmembrane region" description="Helical" evidence="7">
    <location>
        <begin position="459"/>
        <end position="481"/>
    </location>
</feature>
<evidence type="ECO:0000256" key="7">
    <source>
        <dbReference type="SAM" id="Phobius"/>
    </source>
</evidence>
<dbReference type="FunFam" id="2.10.25.10:FF:000038">
    <property type="entry name" value="Fibrillin 2"/>
    <property type="match status" value="1"/>
</dbReference>
<dbReference type="InterPro" id="IPR018097">
    <property type="entry name" value="EGF_Ca-bd_CS"/>
</dbReference>
<dbReference type="InterPro" id="IPR055355">
    <property type="entry name" value="ZP-C"/>
</dbReference>
<dbReference type="PROSITE" id="PS50026">
    <property type="entry name" value="EGF_3"/>
    <property type="match status" value="1"/>
</dbReference>
<dbReference type="AlphaFoldDB" id="A0A4U5MH66"/>
<keyword evidence="7" id="KW-0472">Membrane</keyword>
<organism evidence="10 11">
    <name type="scientific">Steinernema carpocapsae</name>
    <name type="common">Entomopathogenic nematode</name>
    <dbReference type="NCBI Taxonomy" id="34508"/>
    <lineage>
        <taxon>Eukaryota</taxon>
        <taxon>Metazoa</taxon>
        <taxon>Ecdysozoa</taxon>
        <taxon>Nematoda</taxon>
        <taxon>Chromadorea</taxon>
        <taxon>Rhabditida</taxon>
        <taxon>Tylenchina</taxon>
        <taxon>Panagrolaimomorpha</taxon>
        <taxon>Strongyloidoidea</taxon>
        <taxon>Steinernematidae</taxon>
        <taxon>Steinernema</taxon>
    </lineage>
</organism>
<dbReference type="OrthoDB" id="283575at2759"/>
<dbReference type="SMART" id="SM00241">
    <property type="entry name" value="ZP"/>
    <property type="match status" value="1"/>
</dbReference>